<proteinExistence type="predicted"/>
<comment type="caution">
    <text evidence="4">The sequence shown here is derived from an EMBL/GenBank/DDBJ whole genome shotgun (WGS) entry which is preliminary data.</text>
</comment>
<evidence type="ECO:0000256" key="1">
    <source>
        <dbReference type="ARBA" id="ARBA00022553"/>
    </source>
</evidence>
<sequence length="134" mass="15319">MEDYQLILTGKQVLVAEDNPANRMVMKKLLKKVGIEFEFAENGQLALENYQQNHERLHLILMDCEMPVMDGYNATAVIRQFEAESGLSRKLIIGLSAHAIDDLKNKAIEQGMDDYLTKPIDRDLLYTTLVKYLS</sequence>
<dbReference type="Pfam" id="PF00072">
    <property type="entry name" value="Response_reg"/>
    <property type="match status" value="1"/>
</dbReference>
<dbReference type="GO" id="GO:0000160">
    <property type="term" value="P:phosphorelay signal transduction system"/>
    <property type="evidence" value="ECO:0007669"/>
    <property type="project" value="InterPro"/>
</dbReference>
<gene>
    <name evidence="4" type="ORF">GZ77_11580</name>
</gene>
<keyword evidence="1 2" id="KW-0597">Phosphoprotein</keyword>
<organism evidence="4 5">
    <name type="scientific">Endozoicomonas montiporae</name>
    <dbReference type="NCBI Taxonomy" id="1027273"/>
    <lineage>
        <taxon>Bacteria</taxon>
        <taxon>Pseudomonadati</taxon>
        <taxon>Pseudomonadota</taxon>
        <taxon>Gammaproteobacteria</taxon>
        <taxon>Oceanospirillales</taxon>
        <taxon>Endozoicomonadaceae</taxon>
        <taxon>Endozoicomonas</taxon>
    </lineage>
</organism>
<reference evidence="4 5" key="1">
    <citation type="submission" date="2014-06" db="EMBL/GenBank/DDBJ databases">
        <title>Whole Genome Sequences of Three Symbiotic Endozoicomonas Bacteria.</title>
        <authorList>
            <person name="Neave M.J."/>
            <person name="Apprill A."/>
            <person name="Voolstra C.R."/>
        </authorList>
    </citation>
    <scope>NUCLEOTIDE SEQUENCE [LARGE SCALE GENOMIC DNA]</scope>
    <source>
        <strain evidence="4 5">LMG 24815</strain>
    </source>
</reference>
<dbReference type="CDD" id="cd17546">
    <property type="entry name" value="REC_hyHK_CKI1_RcsC-like"/>
    <property type="match status" value="1"/>
</dbReference>
<dbReference type="PANTHER" id="PTHR45339:SF5">
    <property type="entry name" value="HISTIDINE KINASE"/>
    <property type="match status" value="1"/>
</dbReference>
<dbReference type="InterPro" id="IPR011006">
    <property type="entry name" value="CheY-like_superfamily"/>
</dbReference>
<dbReference type="PANTHER" id="PTHR45339">
    <property type="entry name" value="HYBRID SIGNAL TRANSDUCTION HISTIDINE KINASE J"/>
    <property type="match status" value="1"/>
</dbReference>
<name>A0A081N8X3_9GAMM</name>
<protein>
    <recommendedName>
        <fullName evidence="3">Response regulatory domain-containing protein</fullName>
    </recommendedName>
</protein>
<evidence type="ECO:0000313" key="4">
    <source>
        <dbReference type="EMBL" id="KEQ14896.1"/>
    </source>
</evidence>
<dbReference type="SUPFAM" id="SSF52172">
    <property type="entry name" value="CheY-like"/>
    <property type="match status" value="1"/>
</dbReference>
<feature type="modified residue" description="4-aspartylphosphate" evidence="2">
    <location>
        <position position="63"/>
    </location>
</feature>
<dbReference type="SMART" id="SM00448">
    <property type="entry name" value="REC"/>
    <property type="match status" value="1"/>
</dbReference>
<dbReference type="RefSeq" id="WP_034875042.1">
    <property type="nucleotide sequence ID" value="NZ_JOKG01000002.1"/>
</dbReference>
<evidence type="ECO:0000259" key="3">
    <source>
        <dbReference type="PROSITE" id="PS50110"/>
    </source>
</evidence>
<dbReference type="EMBL" id="JOKG01000002">
    <property type="protein sequence ID" value="KEQ14896.1"/>
    <property type="molecule type" value="Genomic_DNA"/>
</dbReference>
<feature type="domain" description="Response regulatory" evidence="3">
    <location>
        <begin position="12"/>
        <end position="133"/>
    </location>
</feature>
<keyword evidence="5" id="KW-1185">Reference proteome</keyword>
<accession>A0A081N8X3</accession>
<dbReference type="PROSITE" id="PS50110">
    <property type="entry name" value="RESPONSE_REGULATORY"/>
    <property type="match status" value="1"/>
</dbReference>
<dbReference type="AlphaFoldDB" id="A0A081N8X3"/>
<dbReference type="Gene3D" id="3.40.50.2300">
    <property type="match status" value="1"/>
</dbReference>
<evidence type="ECO:0000313" key="5">
    <source>
        <dbReference type="Proteomes" id="UP000028006"/>
    </source>
</evidence>
<dbReference type="Proteomes" id="UP000028006">
    <property type="component" value="Unassembled WGS sequence"/>
</dbReference>
<dbReference type="eggNOG" id="COG0784">
    <property type="taxonomic scope" value="Bacteria"/>
</dbReference>
<evidence type="ECO:0000256" key="2">
    <source>
        <dbReference type="PROSITE-ProRule" id="PRU00169"/>
    </source>
</evidence>
<dbReference type="InterPro" id="IPR001789">
    <property type="entry name" value="Sig_transdc_resp-reg_receiver"/>
</dbReference>